<feature type="region of interest" description="Disordered" evidence="7">
    <location>
        <begin position="122"/>
        <end position="145"/>
    </location>
</feature>
<evidence type="ECO:0000256" key="4">
    <source>
        <dbReference type="ARBA" id="ARBA00022759"/>
    </source>
</evidence>
<dbReference type="InterPro" id="IPR056924">
    <property type="entry name" value="SH3_Tf2-1"/>
</dbReference>
<keyword evidence="11" id="KW-1185">Reference proteome</keyword>
<dbReference type="PANTHER" id="PTHR35046:SF9">
    <property type="entry name" value="RNA-DIRECTED DNA POLYMERASE"/>
    <property type="match status" value="1"/>
</dbReference>
<dbReference type="GO" id="GO:0004519">
    <property type="term" value="F:endonuclease activity"/>
    <property type="evidence" value="ECO:0007669"/>
    <property type="project" value="UniProtKB-KW"/>
</dbReference>
<evidence type="ECO:0000313" key="11">
    <source>
        <dbReference type="Proteomes" id="UP000233551"/>
    </source>
</evidence>
<feature type="domain" description="Reverse transcriptase RNase H-like" evidence="8">
    <location>
        <begin position="2"/>
        <end position="48"/>
    </location>
</feature>
<dbReference type="EMBL" id="PGOL01001567">
    <property type="protein sequence ID" value="PKI56833.1"/>
    <property type="molecule type" value="Genomic_DNA"/>
</dbReference>
<proteinExistence type="predicted"/>
<dbReference type="Pfam" id="PF24626">
    <property type="entry name" value="SH3_Tf2-1"/>
    <property type="match status" value="1"/>
</dbReference>
<evidence type="ECO:0000256" key="6">
    <source>
        <dbReference type="ARBA" id="ARBA00022918"/>
    </source>
</evidence>
<evidence type="ECO:0000313" key="10">
    <source>
        <dbReference type="EMBL" id="PKI56833.1"/>
    </source>
</evidence>
<feature type="domain" description="Tf2-1-like SH3-like" evidence="9">
    <location>
        <begin position="59"/>
        <end position="119"/>
    </location>
</feature>
<evidence type="ECO:0000256" key="7">
    <source>
        <dbReference type="SAM" id="MobiDB-lite"/>
    </source>
</evidence>
<dbReference type="GO" id="GO:0016787">
    <property type="term" value="F:hydrolase activity"/>
    <property type="evidence" value="ECO:0007669"/>
    <property type="project" value="UniProtKB-KW"/>
</dbReference>
<comment type="caution">
    <text evidence="10">The sequence shown here is derived from an EMBL/GenBank/DDBJ whole genome shotgun (WGS) entry which is preliminary data.</text>
</comment>
<evidence type="ECO:0000256" key="5">
    <source>
        <dbReference type="ARBA" id="ARBA00022801"/>
    </source>
</evidence>
<evidence type="ECO:0000256" key="1">
    <source>
        <dbReference type="ARBA" id="ARBA00022679"/>
    </source>
</evidence>
<dbReference type="GO" id="GO:0003964">
    <property type="term" value="F:RNA-directed DNA polymerase activity"/>
    <property type="evidence" value="ECO:0007669"/>
    <property type="project" value="UniProtKB-KW"/>
</dbReference>
<sequence length="145" mass="17084">MNYSKYDKEFYALIQALEIWEHYLLPKEFVNHTDHESVKYLKGQSREQKKGASSFNPSDPIWIHLRKEKFPSKRKSKLMSWARGPFHVKEKINDHAYKIELPDDYNISTTFNVRDLSPYFEDEEDMDLRANPSESGGDDVPQNAV</sequence>
<name>A0A2I0JLP7_PUNGR</name>
<dbReference type="InterPro" id="IPR041373">
    <property type="entry name" value="RT_RNaseH"/>
</dbReference>
<evidence type="ECO:0000256" key="3">
    <source>
        <dbReference type="ARBA" id="ARBA00022722"/>
    </source>
</evidence>
<dbReference type="Proteomes" id="UP000233551">
    <property type="component" value="Unassembled WGS sequence"/>
</dbReference>
<dbReference type="SUPFAM" id="SSF56672">
    <property type="entry name" value="DNA/RNA polymerases"/>
    <property type="match status" value="1"/>
</dbReference>
<keyword evidence="6" id="KW-0695">RNA-directed DNA polymerase</keyword>
<accession>A0A2I0JLP7</accession>
<keyword evidence="2" id="KW-0548">Nucleotidyltransferase</keyword>
<protein>
    <submittedName>
        <fullName evidence="10">Uncharacterized protein</fullName>
    </submittedName>
</protein>
<evidence type="ECO:0000259" key="8">
    <source>
        <dbReference type="Pfam" id="PF17917"/>
    </source>
</evidence>
<dbReference type="Pfam" id="PF17917">
    <property type="entry name" value="RT_RNaseH"/>
    <property type="match status" value="1"/>
</dbReference>
<gene>
    <name evidence="10" type="ORF">CRG98_022791</name>
</gene>
<keyword evidence="3" id="KW-0540">Nuclease</keyword>
<dbReference type="InterPro" id="IPR043502">
    <property type="entry name" value="DNA/RNA_pol_sf"/>
</dbReference>
<reference evidence="10 11" key="1">
    <citation type="submission" date="2017-11" db="EMBL/GenBank/DDBJ databases">
        <title>De-novo sequencing of pomegranate (Punica granatum L.) genome.</title>
        <authorList>
            <person name="Akparov Z."/>
            <person name="Amiraslanov A."/>
            <person name="Hajiyeva S."/>
            <person name="Abbasov M."/>
            <person name="Kaur K."/>
            <person name="Hamwieh A."/>
            <person name="Solovyev V."/>
            <person name="Salamov A."/>
            <person name="Braich B."/>
            <person name="Kosarev P."/>
            <person name="Mahmoud A."/>
            <person name="Hajiyev E."/>
            <person name="Babayeva S."/>
            <person name="Izzatullayeva V."/>
            <person name="Mammadov A."/>
            <person name="Mammadov A."/>
            <person name="Sharifova S."/>
            <person name="Ojaghi J."/>
            <person name="Eynullazada K."/>
            <person name="Bayramov B."/>
            <person name="Abdulazimova A."/>
            <person name="Shahmuradov I."/>
        </authorList>
    </citation>
    <scope>NUCLEOTIDE SEQUENCE [LARGE SCALE GENOMIC DNA]</scope>
    <source>
        <strain evidence="11">cv. AG2017</strain>
        <tissue evidence="10">Leaf</tissue>
    </source>
</reference>
<dbReference type="PANTHER" id="PTHR35046">
    <property type="entry name" value="ZINC KNUCKLE (CCHC-TYPE) FAMILY PROTEIN"/>
    <property type="match status" value="1"/>
</dbReference>
<evidence type="ECO:0000259" key="9">
    <source>
        <dbReference type="Pfam" id="PF24626"/>
    </source>
</evidence>
<keyword evidence="1" id="KW-0808">Transferase</keyword>
<keyword evidence="4" id="KW-0255">Endonuclease</keyword>
<keyword evidence="5" id="KW-0378">Hydrolase</keyword>
<evidence type="ECO:0000256" key="2">
    <source>
        <dbReference type="ARBA" id="ARBA00022695"/>
    </source>
</evidence>
<dbReference type="AlphaFoldDB" id="A0A2I0JLP7"/>
<organism evidence="10 11">
    <name type="scientific">Punica granatum</name>
    <name type="common">Pomegranate</name>
    <dbReference type="NCBI Taxonomy" id="22663"/>
    <lineage>
        <taxon>Eukaryota</taxon>
        <taxon>Viridiplantae</taxon>
        <taxon>Streptophyta</taxon>
        <taxon>Embryophyta</taxon>
        <taxon>Tracheophyta</taxon>
        <taxon>Spermatophyta</taxon>
        <taxon>Magnoliopsida</taxon>
        <taxon>eudicotyledons</taxon>
        <taxon>Gunneridae</taxon>
        <taxon>Pentapetalae</taxon>
        <taxon>rosids</taxon>
        <taxon>malvids</taxon>
        <taxon>Myrtales</taxon>
        <taxon>Lythraceae</taxon>
        <taxon>Punica</taxon>
    </lineage>
</organism>